<dbReference type="PANTHER" id="PTHR47067">
    <property type="entry name" value="TPX2 (TARGETING PROTEIN FOR XKLP2) PROTEIN FAMILY-RELATED"/>
    <property type="match status" value="1"/>
</dbReference>
<evidence type="ECO:0000256" key="1">
    <source>
        <dbReference type="ARBA" id="ARBA00004245"/>
    </source>
</evidence>
<dbReference type="AlphaFoldDB" id="A0A9Q1Q9C9"/>
<evidence type="ECO:0000256" key="3">
    <source>
        <dbReference type="ARBA" id="ARBA00022490"/>
    </source>
</evidence>
<evidence type="ECO:0000313" key="8">
    <source>
        <dbReference type="EMBL" id="KAJ8433021.1"/>
    </source>
</evidence>
<comment type="subcellular location">
    <subcellularLocation>
        <location evidence="1">Cytoplasm</location>
        <location evidence="1">Cytoskeleton</location>
    </subcellularLocation>
</comment>
<evidence type="ECO:0000256" key="2">
    <source>
        <dbReference type="ARBA" id="ARBA00005885"/>
    </source>
</evidence>
<reference evidence="8" key="1">
    <citation type="submission" date="2022-04" db="EMBL/GenBank/DDBJ databases">
        <title>Carnegiea gigantea Genome sequencing and assembly v2.</title>
        <authorList>
            <person name="Copetti D."/>
            <person name="Sanderson M.J."/>
            <person name="Burquez A."/>
            <person name="Wojciechowski M.F."/>
        </authorList>
    </citation>
    <scope>NUCLEOTIDE SEQUENCE</scope>
    <source>
        <strain evidence="8">SGP5-SGP5p</strain>
        <tissue evidence="8">Aerial part</tissue>
    </source>
</reference>
<dbReference type="GO" id="GO:0005874">
    <property type="term" value="C:microtubule"/>
    <property type="evidence" value="ECO:0007669"/>
    <property type="project" value="UniProtKB-KW"/>
</dbReference>
<keyword evidence="9" id="KW-1185">Reference proteome</keyword>
<dbReference type="Proteomes" id="UP001153076">
    <property type="component" value="Unassembled WGS sequence"/>
</dbReference>
<proteinExistence type="inferred from homology"/>
<dbReference type="OrthoDB" id="621651at2759"/>
<comment type="similarity">
    <text evidence="2">Belongs to the TPX2 family.</text>
</comment>
<dbReference type="PANTHER" id="PTHR47067:SF7">
    <property type="entry name" value="TPX2 (TARGETING PROTEIN FOR XKLP2) PROTEIN FAMILY"/>
    <property type="match status" value="1"/>
</dbReference>
<dbReference type="InterPro" id="IPR044216">
    <property type="entry name" value="WDL7"/>
</dbReference>
<sequence>MAESTFVIPPFSYTSPAFSSETLQEENPSDIYGVEESVSFGRFMSDNLAWERWSSFNSNRNRYVEEAEKYSKPGSVAQKKAYFEAHFKRMAALKAAALLEQEGAGVGDPVTGTGTGTGDETGVNNDESGSCCHDTMDYGVRVQIQAHDSSNKGGDSAGVEGFVVHQNELYSAVVGTEEELRGDNNVEVVETAMDEKLVEQSVVLKDENFKGSDKELCGNGIAYMDKPPLQQKTNLKEAASAPVVKKHPPLSSFMSTVDGKGKGAPPLFTSSPAKSATIVHPGKENYATPMKNTSSAIADPDKKRTPLRASINREFNRILSPVLRKIGSSSKTSKDCSTPLRTPVKGSVDGVPEPPPLTPDITKRGSHHDSFVDERKRAAPIWHILSDGFKSPSNNRNKISSPIIPTSFCLRGRERATKRKQKLEDKFNATATEKAPLSLKFKEKAEAELSKFRQSFCFKVMSSPDHYAEAESQNKVLFSAFC</sequence>
<evidence type="ECO:0000256" key="5">
    <source>
        <dbReference type="ARBA" id="ARBA00023212"/>
    </source>
</evidence>
<keyword evidence="4" id="KW-0493">Microtubule</keyword>
<accession>A0A9Q1Q9C9</accession>
<feature type="region of interest" description="Disordered" evidence="6">
    <location>
        <begin position="107"/>
        <end position="126"/>
    </location>
</feature>
<evidence type="ECO:0000256" key="4">
    <source>
        <dbReference type="ARBA" id="ARBA00022701"/>
    </source>
</evidence>
<dbReference type="EMBL" id="JAKOGI010000565">
    <property type="protein sequence ID" value="KAJ8433021.1"/>
    <property type="molecule type" value="Genomic_DNA"/>
</dbReference>
<name>A0A9Q1Q9C9_9CARY</name>
<keyword evidence="5" id="KW-0206">Cytoskeleton</keyword>
<organism evidence="8 9">
    <name type="scientific">Carnegiea gigantea</name>
    <dbReference type="NCBI Taxonomy" id="171969"/>
    <lineage>
        <taxon>Eukaryota</taxon>
        <taxon>Viridiplantae</taxon>
        <taxon>Streptophyta</taxon>
        <taxon>Embryophyta</taxon>
        <taxon>Tracheophyta</taxon>
        <taxon>Spermatophyta</taxon>
        <taxon>Magnoliopsida</taxon>
        <taxon>eudicotyledons</taxon>
        <taxon>Gunneridae</taxon>
        <taxon>Pentapetalae</taxon>
        <taxon>Caryophyllales</taxon>
        <taxon>Cactineae</taxon>
        <taxon>Cactaceae</taxon>
        <taxon>Cactoideae</taxon>
        <taxon>Echinocereeae</taxon>
        <taxon>Carnegiea</taxon>
    </lineage>
</organism>
<evidence type="ECO:0000256" key="6">
    <source>
        <dbReference type="SAM" id="MobiDB-lite"/>
    </source>
</evidence>
<keyword evidence="3" id="KW-0963">Cytoplasm</keyword>
<evidence type="ECO:0000313" key="9">
    <source>
        <dbReference type="Proteomes" id="UP001153076"/>
    </source>
</evidence>
<dbReference type="Pfam" id="PF06886">
    <property type="entry name" value="TPX2"/>
    <property type="match status" value="1"/>
</dbReference>
<gene>
    <name evidence="8" type="ORF">Cgig2_015448</name>
</gene>
<feature type="domain" description="TPX2 C-terminal" evidence="7">
    <location>
        <begin position="408"/>
        <end position="470"/>
    </location>
</feature>
<comment type="caution">
    <text evidence="8">The sequence shown here is derived from an EMBL/GenBank/DDBJ whole genome shotgun (WGS) entry which is preliminary data.</text>
</comment>
<dbReference type="InterPro" id="IPR027329">
    <property type="entry name" value="TPX2_C"/>
</dbReference>
<feature type="region of interest" description="Disordered" evidence="6">
    <location>
        <begin position="328"/>
        <end position="367"/>
    </location>
</feature>
<protein>
    <recommendedName>
        <fullName evidence="7">TPX2 C-terminal domain-containing protein</fullName>
    </recommendedName>
</protein>
<feature type="compositionally biased region" description="Polar residues" evidence="6">
    <location>
        <begin position="328"/>
        <end position="340"/>
    </location>
</feature>
<evidence type="ECO:0000259" key="7">
    <source>
        <dbReference type="Pfam" id="PF06886"/>
    </source>
</evidence>